<protein>
    <recommendedName>
        <fullName evidence="1">Smoothelin domain-containing protein</fullName>
    </recommendedName>
</protein>
<reference evidence="2 3" key="1">
    <citation type="journal article" date="2021" name="Elife">
        <title>Chloroplast acquisition without the gene transfer in kleptoplastic sea slugs, Plakobranchus ocellatus.</title>
        <authorList>
            <person name="Maeda T."/>
            <person name="Takahashi S."/>
            <person name="Yoshida T."/>
            <person name="Shimamura S."/>
            <person name="Takaki Y."/>
            <person name="Nagai Y."/>
            <person name="Toyoda A."/>
            <person name="Suzuki Y."/>
            <person name="Arimoto A."/>
            <person name="Ishii H."/>
            <person name="Satoh N."/>
            <person name="Nishiyama T."/>
            <person name="Hasebe M."/>
            <person name="Maruyama T."/>
            <person name="Minagawa J."/>
            <person name="Obokata J."/>
            <person name="Shigenobu S."/>
        </authorList>
    </citation>
    <scope>NUCLEOTIDE SEQUENCE [LARGE SCALE GENOMIC DNA]</scope>
</reference>
<dbReference type="EMBL" id="BLXT01005737">
    <property type="protein sequence ID" value="GFO25243.1"/>
    <property type="molecule type" value="Genomic_DNA"/>
</dbReference>
<dbReference type="Pfam" id="PF12510">
    <property type="entry name" value="Smoothelin"/>
    <property type="match status" value="1"/>
</dbReference>
<evidence type="ECO:0000259" key="1">
    <source>
        <dbReference type="Pfam" id="PF12510"/>
    </source>
</evidence>
<proteinExistence type="predicted"/>
<feature type="non-terminal residue" evidence="2">
    <location>
        <position position="91"/>
    </location>
</feature>
<accession>A0AAV4C2M8</accession>
<dbReference type="Proteomes" id="UP000735302">
    <property type="component" value="Unassembled WGS sequence"/>
</dbReference>
<sequence>MTTGHSQAVFIQGVPAKPLQVALHQGEGVNDVDGGGDADVEGKIYQDVHITASYDGITDLSQLQKLLAETSSSEKRHKIRNAIRQLRHTDS</sequence>
<keyword evidence="3" id="KW-1185">Reference proteome</keyword>
<gene>
    <name evidence="2" type="ORF">PoB_005174800</name>
</gene>
<name>A0AAV4C2M8_9GAST</name>
<evidence type="ECO:0000313" key="3">
    <source>
        <dbReference type="Proteomes" id="UP000735302"/>
    </source>
</evidence>
<feature type="domain" description="Smoothelin" evidence="1">
    <location>
        <begin position="57"/>
        <end position="88"/>
    </location>
</feature>
<evidence type="ECO:0000313" key="2">
    <source>
        <dbReference type="EMBL" id="GFO25243.1"/>
    </source>
</evidence>
<comment type="caution">
    <text evidence="2">The sequence shown here is derived from an EMBL/GenBank/DDBJ whole genome shotgun (WGS) entry which is preliminary data.</text>
</comment>
<organism evidence="2 3">
    <name type="scientific">Plakobranchus ocellatus</name>
    <dbReference type="NCBI Taxonomy" id="259542"/>
    <lineage>
        <taxon>Eukaryota</taxon>
        <taxon>Metazoa</taxon>
        <taxon>Spiralia</taxon>
        <taxon>Lophotrochozoa</taxon>
        <taxon>Mollusca</taxon>
        <taxon>Gastropoda</taxon>
        <taxon>Heterobranchia</taxon>
        <taxon>Euthyneura</taxon>
        <taxon>Panpulmonata</taxon>
        <taxon>Sacoglossa</taxon>
        <taxon>Placobranchoidea</taxon>
        <taxon>Plakobranchidae</taxon>
        <taxon>Plakobranchus</taxon>
    </lineage>
</organism>
<dbReference type="AlphaFoldDB" id="A0AAV4C2M8"/>
<dbReference type="InterPro" id="IPR022189">
    <property type="entry name" value="SMTN"/>
</dbReference>